<sequence length="233" mass="26989">MTREDLKQYSPWNLEATAKILARRFPDSVVMVIKPAAMFLNMFSIFSNFLPFSNDGIPEIGGETESVGHLVRLYRNCLETDRQARISNKVENACTDSIEDIFSKPISLVGFSKGCVVLNQLMFDLDPNTQDEDQRKFIKNLKAVYWLDSGHVGDKNAWITDHEVLKKLKDLNLSLYVHVTPYQIRDSIRKWIGEEEEIFVQKLKDLGANITEKKHFFREKGSIENHFKILKEF</sequence>
<dbReference type="EMBL" id="VSWD01000001">
    <property type="protein sequence ID" value="KAK3108452.1"/>
    <property type="molecule type" value="Genomic_DNA"/>
</dbReference>
<dbReference type="AlphaFoldDB" id="A0AA88YMM9"/>
<name>A0AA88YMM9_PINIB</name>
<protein>
    <submittedName>
        <fullName evidence="1">Uncharacterized protein</fullName>
    </submittedName>
</protein>
<evidence type="ECO:0000313" key="1">
    <source>
        <dbReference type="EMBL" id="KAK3108452.1"/>
    </source>
</evidence>
<organism evidence="1 2">
    <name type="scientific">Pinctada imbricata</name>
    <name type="common">Atlantic pearl-oyster</name>
    <name type="synonym">Pinctada martensii</name>
    <dbReference type="NCBI Taxonomy" id="66713"/>
    <lineage>
        <taxon>Eukaryota</taxon>
        <taxon>Metazoa</taxon>
        <taxon>Spiralia</taxon>
        <taxon>Lophotrochozoa</taxon>
        <taxon>Mollusca</taxon>
        <taxon>Bivalvia</taxon>
        <taxon>Autobranchia</taxon>
        <taxon>Pteriomorphia</taxon>
        <taxon>Pterioida</taxon>
        <taxon>Pterioidea</taxon>
        <taxon>Pteriidae</taxon>
        <taxon>Pinctada</taxon>
    </lineage>
</organism>
<accession>A0AA88YMM9</accession>
<evidence type="ECO:0000313" key="2">
    <source>
        <dbReference type="Proteomes" id="UP001186944"/>
    </source>
</evidence>
<dbReference type="InterPro" id="IPR018881">
    <property type="entry name" value="C2orf69_mit"/>
</dbReference>
<dbReference type="Proteomes" id="UP001186944">
    <property type="component" value="Unassembled WGS sequence"/>
</dbReference>
<dbReference type="PANTHER" id="PTHR31296">
    <property type="entry name" value="UPF0565 PROTEIN C2ORF69"/>
    <property type="match status" value="1"/>
</dbReference>
<reference evidence="1" key="1">
    <citation type="submission" date="2019-08" db="EMBL/GenBank/DDBJ databases">
        <title>The improved chromosome-level genome for the pearl oyster Pinctada fucata martensii using PacBio sequencing and Hi-C.</title>
        <authorList>
            <person name="Zheng Z."/>
        </authorList>
    </citation>
    <scope>NUCLEOTIDE SEQUENCE</scope>
    <source>
        <strain evidence="1">ZZ-2019</strain>
        <tissue evidence="1">Adductor muscle</tissue>
    </source>
</reference>
<proteinExistence type="predicted"/>
<dbReference type="Pfam" id="PF10561">
    <property type="entry name" value="C2orf69"/>
    <property type="match status" value="2"/>
</dbReference>
<dbReference type="PANTHER" id="PTHR31296:SF1">
    <property type="entry name" value="MITOCHONDRIAL PROTEIN C2ORF69"/>
    <property type="match status" value="1"/>
</dbReference>
<keyword evidence="2" id="KW-1185">Reference proteome</keyword>
<dbReference type="GO" id="GO:0005739">
    <property type="term" value="C:mitochondrion"/>
    <property type="evidence" value="ECO:0007669"/>
    <property type="project" value="TreeGrafter"/>
</dbReference>
<gene>
    <name evidence="1" type="ORF">FSP39_008211</name>
</gene>
<comment type="caution">
    <text evidence="1">The sequence shown here is derived from an EMBL/GenBank/DDBJ whole genome shotgun (WGS) entry which is preliminary data.</text>
</comment>